<dbReference type="RefSeq" id="YP_009099124.1">
    <property type="nucleotide sequence ID" value="NC_025423.1"/>
</dbReference>
<feature type="transmembrane region" description="Helical" evidence="1">
    <location>
        <begin position="12"/>
        <end position="33"/>
    </location>
</feature>
<dbReference type="EMBL" id="KF554508">
    <property type="protein sequence ID" value="AID50515.1"/>
    <property type="molecule type" value="Genomic_DNA"/>
</dbReference>
<dbReference type="GeneID" id="22277023"/>
<keyword evidence="1" id="KW-1133">Transmembrane helix</keyword>
<evidence type="ECO:0000256" key="1">
    <source>
        <dbReference type="SAM" id="Phobius"/>
    </source>
</evidence>
<evidence type="ECO:0000313" key="2">
    <source>
        <dbReference type="EMBL" id="AID50515.1"/>
    </source>
</evidence>
<reference evidence="2" key="1">
    <citation type="journal article" date="2014" name="Virology">
        <title>The odd one out: Bacillus ACT bacteriophage CP-51 exhibits unusual properties compared to related Spounavirinae W.Ph. and Bastille.</title>
        <authorList>
            <person name="Klumpp J."/>
            <person name="Schmuki M."/>
            <person name="Sozhamannan S."/>
            <person name="Beyer W."/>
            <person name="Fouts D.E."/>
            <person name="Bernbach V."/>
            <person name="Calendar R."/>
            <person name="Loessner M.J."/>
        </authorList>
    </citation>
    <scope>NUCLEOTIDE SEQUENCE [LARGE SCALE GENOMIC DNA]</scope>
</reference>
<dbReference type="Proteomes" id="UP000027382">
    <property type="component" value="Segment"/>
</dbReference>
<name>A0A068EMS0_9CAUD</name>
<keyword evidence="1" id="KW-0472">Membrane</keyword>
<evidence type="ECO:0000313" key="3">
    <source>
        <dbReference type="Proteomes" id="UP000027382"/>
    </source>
</evidence>
<accession>A0A068EMS0</accession>
<protein>
    <submittedName>
        <fullName evidence="2">Uncharacterized protein</fullName>
    </submittedName>
</protein>
<dbReference type="OrthoDB" id="38834at10239"/>
<sequence>MEKKPVSNKVLYVVGAGLVTAGMVTIKVLTWSVNKAVEVLLEVQ</sequence>
<organism evidence="2 3">
    <name type="scientific">Bacillus phage CP-51</name>
    <dbReference type="NCBI Taxonomy" id="1391188"/>
    <lineage>
        <taxon>Viruses</taxon>
        <taxon>Duplodnaviria</taxon>
        <taxon>Heunggongvirae</taxon>
        <taxon>Uroviricota</taxon>
        <taxon>Caudoviricetes</taxon>
        <taxon>Herelleviridae</taxon>
        <taxon>Spounavirinae</taxon>
        <taxon>Siminovitchvirus</taxon>
        <taxon>Siminovitchvirus CP51</taxon>
    </lineage>
</organism>
<dbReference type="KEGG" id="vg:22277023"/>
<keyword evidence="1" id="KW-0812">Transmembrane</keyword>
<proteinExistence type="predicted"/>
<keyword evidence="3" id="KW-1185">Reference proteome</keyword>